<sequence length="282" mass="29309">MRSRWWLAAAGTLVAALFLAWPTISPVLREAALDLYRRSGTLNAALAGPVTALRLQAGASLLTPFLLGLLAATAPCQLSTGAATLAYVARDGHAGGAWPRSLAFMGARVLVYLALGAVAVSAFGGTLAAPGNFFTGVRRVLGPLMVLVGLAMVGVLRPRVTLGTRLAGRLEERARGGRGTLGAFLLGLAFSLAFCPTLFLLYFGLTLPLALTAPLGALYPAAFALGMTLPLLVLVAFLPRATASGRPPYVGALQRGHRHATPVAGAVFVLAGLYDSFVYWLL</sequence>
<feature type="transmembrane region" description="Helical" evidence="1">
    <location>
        <begin position="140"/>
        <end position="160"/>
    </location>
</feature>
<keyword evidence="1" id="KW-1133">Transmembrane helix</keyword>
<dbReference type="AlphaFoldDB" id="A0A2I9CSY4"/>
<dbReference type="PANTHER" id="PTHR31272">
    <property type="entry name" value="CYTOCHROME C-TYPE BIOGENESIS PROTEIN HI_1454-RELATED"/>
    <property type="match status" value="1"/>
</dbReference>
<comment type="caution">
    <text evidence="3">The sequence shown here is derived from an EMBL/GenBank/DDBJ whole genome shotgun (WGS) entry which is preliminary data.</text>
</comment>
<accession>A0A2I9CSY4</accession>
<name>A0A2I9CSY4_9DEIO</name>
<dbReference type="EMBL" id="BFAG01000002">
    <property type="protein sequence ID" value="GBF04829.1"/>
    <property type="molecule type" value="Genomic_DNA"/>
</dbReference>
<evidence type="ECO:0000256" key="1">
    <source>
        <dbReference type="SAM" id="Phobius"/>
    </source>
</evidence>
<evidence type="ECO:0000313" key="4">
    <source>
        <dbReference type="Proteomes" id="UP000236569"/>
    </source>
</evidence>
<feature type="transmembrane region" description="Helical" evidence="1">
    <location>
        <begin position="65"/>
        <end position="88"/>
    </location>
</feature>
<protein>
    <submittedName>
        <fullName evidence="3">Cytochrome c biogenesis protein</fullName>
    </submittedName>
</protein>
<dbReference type="RefSeq" id="WP_103128280.1">
    <property type="nucleotide sequence ID" value="NZ_BFAG01000002.1"/>
</dbReference>
<evidence type="ECO:0000259" key="2">
    <source>
        <dbReference type="Pfam" id="PF13386"/>
    </source>
</evidence>
<dbReference type="InterPro" id="IPR051790">
    <property type="entry name" value="Cytochrome_c-biogenesis_DsbD"/>
</dbReference>
<feature type="domain" description="Urease accessory protein UreH-like transmembrane" evidence="2">
    <location>
        <begin position="65"/>
        <end position="273"/>
    </location>
</feature>
<proteinExistence type="predicted"/>
<keyword evidence="1" id="KW-0472">Membrane</keyword>
<dbReference type="Proteomes" id="UP000236569">
    <property type="component" value="Unassembled WGS sequence"/>
</dbReference>
<dbReference type="PANTHER" id="PTHR31272:SF4">
    <property type="entry name" value="CYTOCHROME C-TYPE BIOGENESIS PROTEIN HI_1454-RELATED"/>
    <property type="match status" value="1"/>
</dbReference>
<reference evidence="4" key="1">
    <citation type="submission" date="2018-01" db="EMBL/GenBank/DDBJ databases">
        <title>Draft Genome Sequence of the Radioresistant Bacterium Deinococcus aerius TR0125, Isolated from the Higher Atmosphere above Japan.</title>
        <authorList>
            <person name="Satoh K."/>
            <person name="Arai H."/>
            <person name="Sanzen T."/>
            <person name="Kawaguchi Y."/>
            <person name="Hayashi H."/>
            <person name="Yokobori S."/>
            <person name="Yamagishi A."/>
            <person name="Oono Y."/>
            <person name="Narumi I."/>
        </authorList>
    </citation>
    <scope>NUCLEOTIDE SEQUENCE [LARGE SCALE GENOMIC DNA]</scope>
    <source>
        <strain evidence="4">TR0125</strain>
    </source>
</reference>
<keyword evidence="1" id="KW-0812">Transmembrane</keyword>
<evidence type="ECO:0000313" key="3">
    <source>
        <dbReference type="EMBL" id="GBF04829.1"/>
    </source>
</evidence>
<keyword evidence="4" id="KW-1185">Reference proteome</keyword>
<dbReference type="Pfam" id="PF13386">
    <property type="entry name" value="DsbD_2"/>
    <property type="match status" value="1"/>
</dbReference>
<dbReference type="InterPro" id="IPR039447">
    <property type="entry name" value="UreH-like_TM_dom"/>
</dbReference>
<feature type="transmembrane region" description="Helical" evidence="1">
    <location>
        <begin position="259"/>
        <end position="281"/>
    </location>
</feature>
<feature type="transmembrane region" description="Helical" evidence="1">
    <location>
        <begin position="181"/>
        <end position="205"/>
    </location>
</feature>
<dbReference type="OrthoDB" id="71717at2"/>
<gene>
    <name evidence="3" type="ORF">DAERI_020426</name>
</gene>
<feature type="transmembrane region" description="Helical" evidence="1">
    <location>
        <begin position="109"/>
        <end position="128"/>
    </location>
</feature>
<feature type="transmembrane region" description="Helical" evidence="1">
    <location>
        <begin position="217"/>
        <end position="238"/>
    </location>
</feature>
<organism evidence="3 4">
    <name type="scientific">Deinococcus aerius</name>
    <dbReference type="NCBI Taxonomy" id="200253"/>
    <lineage>
        <taxon>Bacteria</taxon>
        <taxon>Thermotogati</taxon>
        <taxon>Deinococcota</taxon>
        <taxon>Deinococci</taxon>
        <taxon>Deinococcales</taxon>
        <taxon>Deinococcaceae</taxon>
        <taxon>Deinococcus</taxon>
    </lineage>
</organism>